<gene>
    <name evidence="2" type="ORF">B7C42_03151</name>
</gene>
<dbReference type="RefSeq" id="WP_039775642.1">
    <property type="nucleotide sequence ID" value="NZ_JAAXOR010000006.1"/>
</dbReference>
<evidence type="ECO:0000313" key="3">
    <source>
        <dbReference type="Proteomes" id="UP000215506"/>
    </source>
</evidence>
<accession>A0A231H5S9</accession>
<proteinExistence type="predicted"/>
<organism evidence="2 3">
    <name type="scientific">Nocardia cerradoensis</name>
    <dbReference type="NCBI Taxonomy" id="85688"/>
    <lineage>
        <taxon>Bacteria</taxon>
        <taxon>Bacillati</taxon>
        <taxon>Actinomycetota</taxon>
        <taxon>Actinomycetes</taxon>
        <taxon>Mycobacteriales</taxon>
        <taxon>Nocardiaceae</taxon>
        <taxon>Nocardia</taxon>
    </lineage>
</organism>
<evidence type="ECO:0008006" key="4">
    <source>
        <dbReference type="Google" id="ProtNLM"/>
    </source>
</evidence>
<evidence type="ECO:0000256" key="1">
    <source>
        <dbReference type="SAM" id="Phobius"/>
    </source>
</evidence>
<dbReference type="InterPro" id="IPR049790">
    <property type="entry name" value="Rv3655c/TadE"/>
</dbReference>
<keyword evidence="1" id="KW-1133">Transmembrane helix</keyword>
<keyword evidence="1" id="KW-0472">Membrane</keyword>
<dbReference type="NCBIfam" id="NF041390">
    <property type="entry name" value="TadE_Rv3655c"/>
    <property type="match status" value="1"/>
</dbReference>
<name>A0A231H5S9_9NOCA</name>
<protein>
    <recommendedName>
        <fullName evidence="4">Pilus assembly protein TadE</fullName>
    </recommendedName>
</protein>
<dbReference type="EMBL" id="NGAF01000006">
    <property type="protein sequence ID" value="OXR44363.1"/>
    <property type="molecule type" value="Genomic_DNA"/>
</dbReference>
<feature type="transmembrane region" description="Helical" evidence="1">
    <location>
        <begin position="12"/>
        <end position="37"/>
    </location>
</feature>
<sequence length="115" mass="11941">MRSARTSERGAVTVEAAIALAAVVVVVVLCLGALLAASMQIRCIDAAREAARLTARGAEAEALPAAQRVAPPGADIEVRADGDRIVAVVRARAPLLPMLRLRAEAVAVREPGEPR</sequence>
<reference evidence="2 3" key="1">
    <citation type="submission" date="2017-07" db="EMBL/GenBank/DDBJ databases">
        <title>First draft Genome Sequence of Nocardia cerradoensis isolated from human infection.</title>
        <authorList>
            <person name="Carrasco G."/>
        </authorList>
    </citation>
    <scope>NUCLEOTIDE SEQUENCE [LARGE SCALE GENOMIC DNA]</scope>
    <source>
        <strain evidence="2 3">CNM20130759</strain>
    </source>
</reference>
<keyword evidence="3" id="KW-1185">Reference proteome</keyword>
<dbReference type="Proteomes" id="UP000215506">
    <property type="component" value="Unassembled WGS sequence"/>
</dbReference>
<keyword evidence="1" id="KW-0812">Transmembrane</keyword>
<comment type="caution">
    <text evidence="2">The sequence shown here is derived from an EMBL/GenBank/DDBJ whole genome shotgun (WGS) entry which is preliminary data.</text>
</comment>
<dbReference type="AlphaFoldDB" id="A0A231H5S9"/>
<evidence type="ECO:0000313" key="2">
    <source>
        <dbReference type="EMBL" id="OXR44363.1"/>
    </source>
</evidence>